<dbReference type="InterPro" id="IPR002429">
    <property type="entry name" value="CcO_II-like_C"/>
</dbReference>
<dbReference type="InterPro" id="IPR001505">
    <property type="entry name" value="Copper_CuA"/>
</dbReference>
<feature type="transmembrane region" description="Helical" evidence="11">
    <location>
        <begin position="80"/>
        <end position="101"/>
    </location>
</feature>
<evidence type="ECO:0000256" key="2">
    <source>
        <dbReference type="ARBA" id="ARBA00004370"/>
    </source>
</evidence>
<dbReference type="SUPFAM" id="SSF49503">
    <property type="entry name" value="Cupredoxins"/>
    <property type="match status" value="1"/>
</dbReference>
<dbReference type="AlphaFoldDB" id="A0A7T8G443"/>
<name>A0A7T8G443_9CILI</name>
<evidence type="ECO:0000256" key="3">
    <source>
        <dbReference type="ARBA" id="ARBA00007866"/>
    </source>
</evidence>
<keyword evidence="4" id="KW-0813">Transport</keyword>
<dbReference type="GO" id="GO:0016020">
    <property type="term" value="C:membrane"/>
    <property type="evidence" value="ECO:0007669"/>
    <property type="project" value="UniProtKB-SubCell"/>
</dbReference>
<evidence type="ECO:0000256" key="10">
    <source>
        <dbReference type="ARBA" id="ARBA00049512"/>
    </source>
</evidence>
<comment type="cofactor">
    <cofactor evidence="1">
        <name>Cu cation</name>
        <dbReference type="ChEBI" id="CHEBI:23378"/>
    </cofactor>
</comment>
<dbReference type="GO" id="GO:0042773">
    <property type="term" value="P:ATP synthesis coupled electron transport"/>
    <property type="evidence" value="ECO:0007669"/>
    <property type="project" value="TreeGrafter"/>
</dbReference>
<evidence type="ECO:0000256" key="4">
    <source>
        <dbReference type="ARBA" id="ARBA00022448"/>
    </source>
</evidence>
<evidence type="ECO:0000313" key="13">
    <source>
        <dbReference type="EMBL" id="QQP22140.1"/>
    </source>
</evidence>
<dbReference type="PANTHER" id="PTHR22888:SF9">
    <property type="entry name" value="CYTOCHROME C OXIDASE SUBUNIT 2"/>
    <property type="match status" value="1"/>
</dbReference>
<keyword evidence="11" id="KW-0812">Transmembrane</keyword>
<comment type="similarity">
    <text evidence="3">Belongs to the cytochrome c oxidase subunit 2 family.</text>
</comment>
<evidence type="ECO:0000256" key="5">
    <source>
        <dbReference type="ARBA" id="ARBA00022723"/>
    </source>
</evidence>
<dbReference type="PROSITE" id="PS50857">
    <property type="entry name" value="COX2_CUA"/>
    <property type="match status" value="1"/>
</dbReference>
<dbReference type="GO" id="GO:0005507">
    <property type="term" value="F:copper ion binding"/>
    <property type="evidence" value="ECO:0007669"/>
    <property type="project" value="InterPro"/>
</dbReference>
<accession>A0A7T8G443</accession>
<dbReference type="Gene3D" id="2.60.40.420">
    <property type="entry name" value="Cupredoxins - blue copper proteins"/>
    <property type="match status" value="1"/>
</dbReference>
<keyword evidence="13" id="KW-0496">Mitochondrion</keyword>
<evidence type="ECO:0000259" key="12">
    <source>
        <dbReference type="PROSITE" id="PS50857"/>
    </source>
</evidence>
<comment type="catalytic activity">
    <reaction evidence="10">
        <text>4 Fe(II)-[cytochrome c] + O2 + 8 H(+)(in) = 4 Fe(III)-[cytochrome c] + 2 H2O + 4 H(+)(out)</text>
        <dbReference type="Rhea" id="RHEA:11436"/>
        <dbReference type="Rhea" id="RHEA-COMP:10350"/>
        <dbReference type="Rhea" id="RHEA-COMP:14399"/>
        <dbReference type="ChEBI" id="CHEBI:15377"/>
        <dbReference type="ChEBI" id="CHEBI:15378"/>
        <dbReference type="ChEBI" id="CHEBI:15379"/>
        <dbReference type="ChEBI" id="CHEBI:29033"/>
        <dbReference type="ChEBI" id="CHEBI:29034"/>
        <dbReference type="EC" id="7.1.1.9"/>
    </reaction>
    <physiologicalReaction direction="left-to-right" evidence="10">
        <dbReference type="Rhea" id="RHEA:11437"/>
    </physiologicalReaction>
</comment>
<evidence type="ECO:0000256" key="9">
    <source>
        <dbReference type="ARBA" id="ARBA00031389"/>
    </source>
</evidence>
<feature type="domain" description="Cytochrome oxidase subunit II copper A binding" evidence="12">
    <location>
        <begin position="485"/>
        <end position="610"/>
    </location>
</feature>
<dbReference type="PROSITE" id="PS00078">
    <property type="entry name" value="COX2"/>
    <property type="match status" value="1"/>
</dbReference>
<proteinExistence type="inferred from homology"/>
<keyword evidence="6" id="KW-0249">Electron transport</keyword>
<dbReference type="Pfam" id="PF00116">
    <property type="entry name" value="COX2"/>
    <property type="match status" value="1"/>
</dbReference>
<keyword evidence="7" id="KW-0186">Copper</keyword>
<geneLocation type="mitochondrion" evidence="13"/>
<evidence type="ECO:0000256" key="6">
    <source>
        <dbReference type="ARBA" id="ARBA00022982"/>
    </source>
</evidence>
<sequence length="646" mass="75613">MWGQIFLEASIQQNFNFGFSTHKSDILIHLSQWQYWWWFWFSLVWVVYYYVIVTDSTKRTLTFNPVLNTSLRSHGKWGDFLVALIPLSWCGNILVNSNFILRIIEWQNESSLFTLRIQGKQWYWVYKYDGNAAVMIDSAPKNVGHDRWLVTTNNESYTADSYYQALHLAAQLEFQDMYKTEISKVNILKKNLETSTLYANQINITTDTPVIANNLVTNNINYLNIDENIDYPNTIVNFKLKSKNITLLKQKTSKIKFLLSKTTRKYQAGLALYRSFLEDTEKKVRSLPRPKIARALCDSFSPNFSYRQSDLTLNTISLLELYSPSYQNTHYDLLKLDDTQNAYGNMRVLLANNPIILHAGILNDHIIDILQSNIKMKTSVLFTTSVNNNNIELKVNQTEDLWGFRQKRYKRLKDFQFSPKLEYDHNTFEPLTPKNQPLIKIHKLIMNKQIQAPIKPEINTNNYVGNLSYRATVDQPYTPTTLDIQKTQTINSNNAYYFYSSLKLNKKRSEVLSVNLARRLLRTKRTLVLPAHVNITVITNSYDVVHSWFIPGLGLKLDCVPGRSTHHTLYVDNVGFYYGQCAEICGRYHHHMPIRVCAIPFEQFLVWWHTKGLPRTLRLHQNKNLLSNEKMQPIIHKAFIQYRYNF</sequence>
<keyword evidence="11" id="KW-1133">Transmembrane helix</keyword>
<evidence type="ECO:0000256" key="8">
    <source>
        <dbReference type="ARBA" id="ARBA00023136"/>
    </source>
</evidence>
<dbReference type="GeneID" id="67145423"/>
<comment type="subcellular location">
    <subcellularLocation>
        <location evidence="2">Membrane</location>
    </subcellularLocation>
</comment>
<reference evidence="13" key="1">
    <citation type="submission" date="2020-11" db="EMBL/GenBank/DDBJ databases">
        <title>Combining integrative taxonomy and mitogenome sequencing of Thuricola similis Bock, 1963 (Peritrichia, Vaginicolidae) provides a full redescription of this poorly known ciliate and new insights into the evolutionary relationships among Oligohymenophorea subclasses.</title>
        <authorList>
            <person name="Liao W."/>
            <person name="Campello-Nunes P.H."/>
            <person name="Gammuto L."/>
            <person name="Viana T.A."/>
            <person name="de Oliveira Marchesini R."/>
            <person name="da Silva Pavia T."/>
            <person name="da Silva-Neto I.D."/>
            <person name="Modeo L."/>
            <person name="Petroni G."/>
        </authorList>
    </citation>
    <scope>NUCLEOTIDE SEQUENCE</scope>
    <source>
        <strain evidence="13">CUIT</strain>
    </source>
</reference>
<dbReference type="GO" id="GO:0004129">
    <property type="term" value="F:cytochrome-c oxidase activity"/>
    <property type="evidence" value="ECO:0007669"/>
    <property type="project" value="UniProtKB-EC"/>
</dbReference>
<keyword evidence="5" id="KW-0479">Metal-binding</keyword>
<dbReference type="EMBL" id="MW221262">
    <property type="protein sequence ID" value="QQP22140.1"/>
    <property type="molecule type" value="Genomic_DNA"/>
</dbReference>
<dbReference type="InterPro" id="IPR008972">
    <property type="entry name" value="Cupredoxin"/>
</dbReference>
<evidence type="ECO:0000256" key="1">
    <source>
        <dbReference type="ARBA" id="ARBA00001935"/>
    </source>
</evidence>
<gene>
    <name evidence="13" type="primary">cox2</name>
    <name evidence="13" type="ORF">TSIM_30</name>
</gene>
<dbReference type="PANTHER" id="PTHR22888">
    <property type="entry name" value="CYTOCHROME C OXIDASE, SUBUNIT II"/>
    <property type="match status" value="1"/>
</dbReference>
<protein>
    <recommendedName>
        <fullName evidence="9">Cytochrome c oxidase polypeptide II</fullName>
    </recommendedName>
</protein>
<feature type="transmembrane region" description="Helical" evidence="11">
    <location>
        <begin position="35"/>
        <end position="53"/>
    </location>
</feature>
<organism evidence="13">
    <name type="scientific">Thuricola similis</name>
    <dbReference type="NCBI Taxonomy" id="2784598"/>
    <lineage>
        <taxon>Eukaryota</taxon>
        <taxon>Sar</taxon>
        <taxon>Alveolata</taxon>
        <taxon>Ciliophora</taxon>
        <taxon>Intramacronucleata</taxon>
        <taxon>Oligohymenophorea</taxon>
        <taxon>Peritrichia</taxon>
        <taxon>Sessilida</taxon>
        <taxon>Vaginicolidae</taxon>
        <taxon>Thuricola</taxon>
    </lineage>
</organism>
<evidence type="ECO:0000256" key="11">
    <source>
        <dbReference type="SAM" id="Phobius"/>
    </source>
</evidence>
<evidence type="ECO:0000256" key="7">
    <source>
        <dbReference type="ARBA" id="ARBA00023008"/>
    </source>
</evidence>
<keyword evidence="8 11" id="KW-0472">Membrane</keyword>
<dbReference type="InterPro" id="IPR045187">
    <property type="entry name" value="CcO_II"/>
</dbReference>
<dbReference type="RefSeq" id="YP_010147329.1">
    <property type="nucleotide sequence ID" value="NC_057079.1"/>
</dbReference>